<keyword evidence="15" id="KW-0238">DNA-binding</keyword>
<dbReference type="CDD" id="cd03586">
    <property type="entry name" value="PolY_Pol_IV_kappa"/>
    <property type="match status" value="1"/>
</dbReference>
<evidence type="ECO:0000256" key="10">
    <source>
        <dbReference type="ARBA" id="ARBA00022705"/>
    </source>
</evidence>
<dbReference type="GO" id="GO:0003887">
    <property type="term" value="F:DNA-directed DNA polymerase activity"/>
    <property type="evidence" value="ECO:0007669"/>
    <property type="project" value="UniProtKB-KW"/>
</dbReference>
<dbReference type="GO" id="GO:0046872">
    <property type="term" value="F:metal ion binding"/>
    <property type="evidence" value="ECO:0007669"/>
    <property type="project" value="UniProtKB-KW"/>
</dbReference>
<evidence type="ECO:0000256" key="4">
    <source>
        <dbReference type="ARBA" id="ARBA00011245"/>
    </source>
</evidence>
<dbReference type="GO" id="GO:0042276">
    <property type="term" value="P:error-prone translesion synthesis"/>
    <property type="evidence" value="ECO:0007669"/>
    <property type="project" value="TreeGrafter"/>
</dbReference>
<feature type="region of interest" description="Disordered" evidence="18">
    <location>
        <begin position="347"/>
        <end position="367"/>
    </location>
</feature>
<evidence type="ECO:0000256" key="9">
    <source>
        <dbReference type="ARBA" id="ARBA00022695"/>
    </source>
</evidence>
<organism evidence="20">
    <name type="scientific">freshwater metagenome</name>
    <dbReference type="NCBI Taxonomy" id="449393"/>
    <lineage>
        <taxon>unclassified sequences</taxon>
        <taxon>metagenomes</taxon>
        <taxon>ecological metagenomes</taxon>
    </lineage>
</organism>
<dbReference type="SUPFAM" id="SSF100879">
    <property type="entry name" value="Lesion bypass DNA polymerase (Y-family), little finger domain"/>
    <property type="match status" value="1"/>
</dbReference>
<dbReference type="GO" id="GO:0006281">
    <property type="term" value="P:DNA repair"/>
    <property type="evidence" value="ECO:0007669"/>
    <property type="project" value="UniProtKB-KW"/>
</dbReference>
<dbReference type="PROSITE" id="PS50173">
    <property type="entry name" value="UMUC"/>
    <property type="match status" value="1"/>
</dbReference>
<comment type="catalytic activity">
    <reaction evidence="17">
        <text>DNA(n) + a 2'-deoxyribonucleoside 5'-triphosphate = DNA(n+1) + diphosphate</text>
        <dbReference type="Rhea" id="RHEA:22508"/>
        <dbReference type="Rhea" id="RHEA-COMP:17339"/>
        <dbReference type="Rhea" id="RHEA-COMP:17340"/>
        <dbReference type="ChEBI" id="CHEBI:33019"/>
        <dbReference type="ChEBI" id="CHEBI:61560"/>
        <dbReference type="ChEBI" id="CHEBI:173112"/>
        <dbReference type="EC" id="2.7.7.7"/>
    </reaction>
</comment>
<sequence>MDAFYVSVELLRHPELRGLPVVVGGTGGRGVVSAASYEARRYGIRSAISSAVARKLCPDAVFIPPDISHYVEVSHRLHDIFESFTPLVEQISVDEAFMDVTGASTLMGDAVSIAWALRERVMEQTQLMCSVGVAPNKFLAKLASEHAKPKASPSGIAPGYQVFEVVPGHELEFLMPLPVQALWGVGPATLAKLEGIGVRTIRDLAVLDVGVVCSTVGDAHGRHLHALSQGIDDRFVEPERIAKSIGHEETFSADLTTHDELRTQLVRLCDAVARRTREAGVAAGTLMLKLKFSSFESVTRSVTPSIPLTTGPSMVAALEPLLASLDCSQGVRLLGVHAQKLTTESGAAPRLFDEGGDSPQDIEEQWQPASKAVDSIVSKFGAGTIGPASGLDTRRPGENPFGPLSEDE</sequence>
<keyword evidence="7" id="KW-0963">Cytoplasm</keyword>
<evidence type="ECO:0000256" key="7">
    <source>
        <dbReference type="ARBA" id="ARBA00022490"/>
    </source>
</evidence>
<evidence type="ECO:0000256" key="8">
    <source>
        <dbReference type="ARBA" id="ARBA00022679"/>
    </source>
</evidence>
<dbReference type="InterPro" id="IPR017961">
    <property type="entry name" value="DNA_pol_Y-fam_little_finger"/>
</dbReference>
<dbReference type="GO" id="GO:0006260">
    <property type="term" value="P:DNA replication"/>
    <property type="evidence" value="ECO:0007669"/>
    <property type="project" value="UniProtKB-KW"/>
</dbReference>
<evidence type="ECO:0000256" key="5">
    <source>
        <dbReference type="ARBA" id="ARBA00012417"/>
    </source>
</evidence>
<name>A0A6J6GZS8_9ZZZZ</name>
<dbReference type="InterPro" id="IPR022880">
    <property type="entry name" value="DNApol_IV"/>
</dbReference>
<comment type="similarity">
    <text evidence="3">Belongs to the DNA polymerase type-Y family.</text>
</comment>
<protein>
    <recommendedName>
        <fullName evidence="5">DNA-directed DNA polymerase</fullName>
        <ecNumber evidence="5">2.7.7.7</ecNumber>
    </recommendedName>
</protein>
<dbReference type="PANTHER" id="PTHR11076">
    <property type="entry name" value="DNA REPAIR POLYMERASE UMUC / TRANSFERASE FAMILY MEMBER"/>
    <property type="match status" value="1"/>
</dbReference>
<dbReference type="Gene3D" id="3.30.1490.100">
    <property type="entry name" value="DNA polymerase, Y-family, little finger domain"/>
    <property type="match status" value="1"/>
</dbReference>
<dbReference type="Pfam" id="PF11799">
    <property type="entry name" value="IMS_C"/>
    <property type="match status" value="1"/>
</dbReference>
<dbReference type="Pfam" id="PF11798">
    <property type="entry name" value="IMS_HHH"/>
    <property type="match status" value="1"/>
</dbReference>
<dbReference type="InterPro" id="IPR043502">
    <property type="entry name" value="DNA/RNA_pol_sf"/>
</dbReference>
<dbReference type="Pfam" id="PF00817">
    <property type="entry name" value="IMS"/>
    <property type="match status" value="1"/>
</dbReference>
<evidence type="ECO:0000256" key="12">
    <source>
        <dbReference type="ARBA" id="ARBA00022763"/>
    </source>
</evidence>
<dbReference type="PANTHER" id="PTHR11076:SF33">
    <property type="entry name" value="DNA POLYMERASE KAPPA"/>
    <property type="match status" value="1"/>
</dbReference>
<evidence type="ECO:0000256" key="17">
    <source>
        <dbReference type="ARBA" id="ARBA00049244"/>
    </source>
</evidence>
<comment type="subcellular location">
    <subcellularLocation>
        <location evidence="2">Cytoplasm</location>
    </subcellularLocation>
</comment>
<dbReference type="FunFam" id="3.40.1170.60:FF:000001">
    <property type="entry name" value="DNA polymerase IV"/>
    <property type="match status" value="1"/>
</dbReference>
<feature type="region of interest" description="Disordered" evidence="18">
    <location>
        <begin position="384"/>
        <end position="408"/>
    </location>
</feature>
<keyword evidence="12" id="KW-0227">DNA damage</keyword>
<dbReference type="InterPro" id="IPR001126">
    <property type="entry name" value="UmuC"/>
</dbReference>
<evidence type="ECO:0000256" key="1">
    <source>
        <dbReference type="ARBA" id="ARBA00001946"/>
    </source>
</evidence>
<evidence type="ECO:0000256" key="2">
    <source>
        <dbReference type="ARBA" id="ARBA00004496"/>
    </source>
</evidence>
<dbReference type="GO" id="GO:0005829">
    <property type="term" value="C:cytosol"/>
    <property type="evidence" value="ECO:0007669"/>
    <property type="project" value="TreeGrafter"/>
</dbReference>
<keyword evidence="6" id="KW-0515">Mutator protein</keyword>
<comment type="cofactor">
    <cofactor evidence="1">
        <name>Mg(2+)</name>
        <dbReference type="ChEBI" id="CHEBI:18420"/>
    </cofactor>
</comment>
<dbReference type="GO" id="GO:0009432">
    <property type="term" value="P:SOS response"/>
    <property type="evidence" value="ECO:0007669"/>
    <property type="project" value="TreeGrafter"/>
</dbReference>
<dbReference type="GO" id="GO:0003684">
    <property type="term" value="F:damaged DNA binding"/>
    <property type="evidence" value="ECO:0007669"/>
    <property type="project" value="InterPro"/>
</dbReference>
<evidence type="ECO:0000256" key="16">
    <source>
        <dbReference type="ARBA" id="ARBA00023204"/>
    </source>
</evidence>
<comment type="subunit">
    <text evidence="4">Monomer.</text>
</comment>
<feature type="domain" description="UmuC" evidence="19">
    <location>
        <begin position="1"/>
        <end position="186"/>
    </location>
</feature>
<dbReference type="FunFam" id="3.30.1490.100:FF:000004">
    <property type="entry name" value="DNA polymerase IV"/>
    <property type="match status" value="1"/>
</dbReference>
<reference evidence="20" key="1">
    <citation type="submission" date="2020-05" db="EMBL/GenBank/DDBJ databases">
        <authorList>
            <person name="Chiriac C."/>
            <person name="Salcher M."/>
            <person name="Ghai R."/>
            <person name="Kavagutti S V."/>
        </authorList>
    </citation>
    <scope>NUCLEOTIDE SEQUENCE</scope>
</reference>
<dbReference type="Gene3D" id="1.10.150.20">
    <property type="entry name" value="5' to 3' exonuclease, C-terminal subdomain"/>
    <property type="match status" value="1"/>
</dbReference>
<evidence type="ECO:0000256" key="15">
    <source>
        <dbReference type="ARBA" id="ARBA00023125"/>
    </source>
</evidence>
<evidence type="ECO:0000256" key="6">
    <source>
        <dbReference type="ARBA" id="ARBA00022457"/>
    </source>
</evidence>
<accession>A0A6J6GZS8</accession>
<dbReference type="Gene3D" id="3.30.70.270">
    <property type="match status" value="1"/>
</dbReference>
<proteinExistence type="inferred from homology"/>
<feature type="compositionally biased region" description="Acidic residues" evidence="18">
    <location>
        <begin position="354"/>
        <end position="364"/>
    </location>
</feature>
<evidence type="ECO:0000256" key="11">
    <source>
        <dbReference type="ARBA" id="ARBA00022723"/>
    </source>
</evidence>
<dbReference type="InterPro" id="IPR043128">
    <property type="entry name" value="Rev_trsase/Diguanyl_cyclase"/>
</dbReference>
<dbReference type="InterPro" id="IPR036775">
    <property type="entry name" value="DNA_pol_Y-fam_lit_finger_sf"/>
</dbReference>
<evidence type="ECO:0000256" key="14">
    <source>
        <dbReference type="ARBA" id="ARBA00022932"/>
    </source>
</evidence>
<dbReference type="InterPro" id="IPR050116">
    <property type="entry name" value="DNA_polymerase-Y"/>
</dbReference>
<keyword evidence="11" id="KW-0479">Metal-binding</keyword>
<evidence type="ECO:0000313" key="20">
    <source>
        <dbReference type="EMBL" id="CAB4602048.1"/>
    </source>
</evidence>
<gene>
    <name evidence="20" type="ORF">UFOPK1808_00839</name>
</gene>
<dbReference type="InterPro" id="IPR024728">
    <property type="entry name" value="PolY_HhH_motif"/>
</dbReference>
<dbReference type="AlphaFoldDB" id="A0A6J6GZS8"/>
<evidence type="ECO:0000256" key="3">
    <source>
        <dbReference type="ARBA" id="ARBA00010945"/>
    </source>
</evidence>
<keyword evidence="16" id="KW-0234">DNA repair</keyword>
<evidence type="ECO:0000256" key="18">
    <source>
        <dbReference type="SAM" id="MobiDB-lite"/>
    </source>
</evidence>
<dbReference type="NCBIfam" id="NF002677">
    <property type="entry name" value="PRK02406.1"/>
    <property type="match status" value="1"/>
</dbReference>
<keyword evidence="9" id="KW-0548">Nucleotidyltransferase</keyword>
<keyword evidence="14" id="KW-0239">DNA-directed DNA polymerase</keyword>
<dbReference type="Gene3D" id="3.40.1170.60">
    <property type="match status" value="1"/>
</dbReference>
<keyword evidence="8" id="KW-0808">Transferase</keyword>
<evidence type="ECO:0000256" key="13">
    <source>
        <dbReference type="ARBA" id="ARBA00022842"/>
    </source>
</evidence>
<keyword evidence="13" id="KW-0460">Magnesium</keyword>
<dbReference type="SUPFAM" id="SSF56672">
    <property type="entry name" value="DNA/RNA polymerases"/>
    <property type="match status" value="1"/>
</dbReference>
<dbReference type="EMBL" id="CAEZUL010000084">
    <property type="protein sequence ID" value="CAB4602048.1"/>
    <property type="molecule type" value="Genomic_DNA"/>
</dbReference>
<dbReference type="EC" id="2.7.7.7" evidence="5"/>
<evidence type="ECO:0000259" key="19">
    <source>
        <dbReference type="PROSITE" id="PS50173"/>
    </source>
</evidence>
<keyword evidence="10" id="KW-0235">DNA replication</keyword>
<dbReference type="HAMAP" id="MF_01113">
    <property type="entry name" value="DNApol_IV"/>
    <property type="match status" value="1"/>
</dbReference>